<name>A0AC35GF51_9BILA</name>
<organism evidence="1 2">
    <name type="scientific">Panagrolaimus sp. PS1159</name>
    <dbReference type="NCBI Taxonomy" id="55785"/>
    <lineage>
        <taxon>Eukaryota</taxon>
        <taxon>Metazoa</taxon>
        <taxon>Ecdysozoa</taxon>
        <taxon>Nematoda</taxon>
        <taxon>Chromadorea</taxon>
        <taxon>Rhabditida</taxon>
        <taxon>Tylenchina</taxon>
        <taxon>Panagrolaimomorpha</taxon>
        <taxon>Panagrolaimoidea</taxon>
        <taxon>Panagrolaimidae</taxon>
        <taxon>Panagrolaimus</taxon>
    </lineage>
</organism>
<proteinExistence type="predicted"/>
<sequence>MGSNANEMVTAENNDDARLDEVVNNSVLIPLKLYDLNKVKNNRWITDQVIDSVIFKDLINGQDDIIAVSALCFGNRMFDYWGPEAKQNRLITIP</sequence>
<accession>A0AC35GF51</accession>
<evidence type="ECO:0000313" key="1">
    <source>
        <dbReference type="Proteomes" id="UP000887580"/>
    </source>
</evidence>
<protein>
    <submittedName>
        <fullName evidence="2">Uncharacterized protein</fullName>
    </submittedName>
</protein>
<dbReference type="Proteomes" id="UP000887580">
    <property type="component" value="Unplaced"/>
</dbReference>
<reference evidence="2" key="1">
    <citation type="submission" date="2022-11" db="UniProtKB">
        <authorList>
            <consortium name="WormBaseParasite"/>
        </authorList>
    </citation>
    <scope>IDENTIFICATION</scope>
</reference>
<evidence type="ECO:0000313" key="2">
    <source>
        <dbReference type="WBParaSite" id="PS1159_v2.g4587.t1"/>
    </source>
</evidence>
<dbReference type="WBParaSite" id="PS1159_v2.g4587.t1">
    <property type="protein sequence ID" value="PS1159_v2.g4587.t1"/>
    <property type="gene ID" value="PS1159_v2.g4587"/>
</dbReference>